<protein>
    <submittedName>
        <fullName evidence="5">FG-GAP repeat-containing protein</fullName>
    </submittedName>
</protein>
<keyword evidence="2" id="KW-0677">Repeat</keyword>
<dbReference type="EMBL" id="FOIS01000003">
    <property type="protein sequence ID" value="SEW12668.1"/>
    <property type="molecule type" value="Genomic_DNA"/>
</dbReference>
<dbReference type="Gene3D" id="2.130.10.130">
    <property type="entry name" value="Integrin alpha, N-terminal"/>
    <property type="match status" value="2"/>
</dbReference>
<dbReference type="SMART" id="SM00191">
    <property type="entry name" value="Int_alpha"/>
    <property type="match status" value="4"/>
</dbReference>
<dbReference type="eggNOG" id="arCOG02562">
    <property type="taxonomic scope" value="Archaea"/>
</dbReference>
<dbReference type="PROSITE" id="PS51257">
    <property type="entry name" value="PROKAR_LIPOPROTEIN"/>
    <property type="match status" value="1"/>
</dbReference>
<gene>
    <name evidence="5" type="ORF">SAMN05216285_2473</name>
</gene>
<dbReference type="PANTHER" id="PTHR36220">
    <property type="entry name" value="UNNAMED PRODUCT"/>
    <property type="match status" value="1"/>
</dbReference>
<dbReference type="InterPro" id="IPR013517">
    <property type="entry name" value="FG-GAP"/>
</dbReference>
<dbReference type="Pfam" id="PF14312">
    <property type="entry name" value="FG-GAP_2"/>
    <property type="match status" value="6"/>
</dbReference>
<dbReference type="InterPro" id="IPR011043">
    <property type="entry name" value="Gal_Oxase/kelch_b-propeller"/>
</dbReference>
<evidence type="ECO:0000313" key="6">
    <source>
        <dbReference type="Proteomes" id="UP000183275"/>
    </source>
</evidence>
<feature type="compositionally biased region" description="Acidic residues" evidence="4">
    <location>
        <begin position="29"/>
        <end position="48"/>
    </location>
</feature>
<feature type="region of interest" description="Disordered" evidence="4">
    <location>
        <begin position="23"/>
        <end position="69"/>
    </location>
</feature>
<dbReference type="Proteomes" id="UP000183275">
    <property type="component" value="Unassembled WGS sequence"/>
</dbReference>
<evidence type="ECO:0000256" key="2">
    <source>
        <dbReference type="ARBA" id="ARBA00022737"/>
    </source>
</evidence>
<dbReference type="STRING" id="1202768.SAMN05216285_2473"/>
<evidence type="ECO:0000256" key="4">
    <source>
        <dbReference type="SAM" id="MobiDB-lite"/>
    </source>
</evidence>
<keyword evidence="6" id="KW-1185">Reference proteome</keyword>
<dbReference type="PANTHER" id="PTHR36220:SF1">
    <property type="entry name" value="GAMMA TUBULIN COMPLEX COMPONENT C-TERMINAL DOMAIN-CONTAINING PROTEIN"/>
    <property type="match status" value="1"/>
</dbReference>
<dbReference type="InterPro" id="IPR013519">
    <property type="entry name" value="Int_alpha_beta-p"/>
</dbReference>
<dbReference type="AlphaFoldDB" id="A0A1I0PEK6"/>
<organism evidence="5 6">
    <name type="scientific">Natrinema salifodinae</name>
    <dbReference type="NCBI Taxonomy" id="1202768"/>
    <lineage>
        <taxon>Archaea</taxon>
        <taxon>Methanobacteriati</taxon>
        <taxon>Methanobacteriota</taxon>
        <taxon>Stenosarchaea group</taxon>
        <taxon>Halobacteria</taxon>
        <taxon>Halobacteriales</taxon>
        <taxon>Natrialbaceae</taxon>
        <taxon>Natrinema</taxon>
    </lineage>
</organism>
<dbReference type="SUPFAM" id="SSF50965">
    <property type="entry name" value="Galactose oxidase, central domain"/>
    <property type="match status" value="1"/>
</dbReference>
<evidence type="ECO:0000256" key="1">
    <source>
        <dbReference type="ARBA" id="ARBA00022729"/>
    </source>
</evidence>
<sequence>MERWSASRRRVLRSGSVLAAIGAAGCVGDESDRETDAGDGDETEESGVDEPAVAAELTPESGESGDRFGTAITLDGGAALVGAPGDADAAGYRVGATYGFERSGDDWSRRRAPAPDRDGADVEFGAAVALDGDTALVGAPVDDGSGGFESGSAYAFEWADGDWRRQATLTPDDGGPGGWFGTAVALDGTTALAGAPGDGPGVAYAFERADGDWRRQATLEPQGSESDDRFGTAVALDGATAIVGAPGDGPGVAYAFERTDGTWRRRAAFEPEDADSADRFGAAVAVAGDVVLVGAPRRDFAAGGAGAAYVFERSGEDWRGRVILEPDGDERGFGAAVAVGDGTAIVGAPNSNADPDGTGTANAYERRDGAWRRRANLAPEDADSADGFGTAVALDGTTALVGDDARGPGAAYAFEL</sequence>
<name>A0A1I0PEK6_9EURY</name>
<dbReference type="InterPro" id="IPR028994">
    <property type="entry name" value="Integrin_alpha_N"/>
</dbReference>
<keyword evidence="3" id="KW-0325">Glycoprotein</keyword>
<dbReference type="RefSeq" id="WP_049988892.1">
    <property type="nucleotide sequence ID" value="NZ_FOIS01000003.1"/>
</dbReference>
<dbReference type="OrthoDB" id="242361at2157"/>
<keyword evidence="1" id="KW-0732">Signal</keyword>
<accession>A0A1I0PEK6</accession>
<reference evidence="6" key="1">
    <citation type="submission" date="2016-10" db="EMBL/GenBank/DDBJ databases">
        <authorList>
            <person name="Varghese N."/>
        </authorList>
    </citation>
    <scope>NUCLEOTIDE SEQUENCE [LARGE SCALE GENOMIC DNA]</scope>
    <source>
        <strain evidence="6">CGMCC 1.12284</strain>
    </source>
</reference>
<evidence type="ECO:0000256" key="3">
    <source>
        <dbReference type="ARBA" id="ARBA00023180"/>
    </source>
</evidence>
<evidence type="ECO:0000313" key="5">
    <source>
        <dbReference type="EMBL" id="SEW12668.1"/>
    </source>
</evidence>
<proteinExistence type="predicted"/>